<dbReference type="Gene3D" id="3.40.50.300">
    <property type="entry name" value="P-loop containing nucleotide triphosphate hydrolases"/>
    <property type="match status" value="1"/>
</dbReference>
<proteinExistence type="predicted"/>
<dbReference type="InterPro" id="IPR046462">
    <property type="entry name" value="TerL_nuclease"/>
</dbReference>
<reference evidence="3 6" key="3">
    <citation type="submission" date="2024-01" db="EMBL/GenBank/DDBJ databases">
        <title>Comparative Genomics of Leclercia adecarboxylata Strains Isolated from Several Sources.</title>
        <authorList>
            <person name="Yescas-Zazueta V."/>
            <person name="Balbuena-Alonso M.G."/>
            <person name="Valencia D."/>
            <person name="Mendez-Pfeiffer P.A."/>
            <person name="Ballesteros-Monrreal M.G."/>
            <person name="Rocha-Gracia R.D.C."/>
            <person name="Barrios-Villa E."/>
        </authorList>
    </citation>
    <scope>NUCLEOTIDE SEQUENCE [LARGE SCALE GENOMIC DNA]</scope>
    <source>
        <strain evidence="3 6">33MEM</strain>
    </source>
</reference>
<dbReference type="GO" id="GO:0004519">
    <property type="term" value="F:endonuclease activity"/>
    <property type="evidence" value="ECO:0007669"/>
    <property type="project" value="InterPro"/>
</dbReference>
<dbReference type="Pfam" id="PF03354">
    <property type="entry name" value="TerL_ATPase"/>
    <property type="match status" value="1"/>
</dbReference>
<accession>A0A855EPV2</accession>
<dbReference type="Proteomes" id="UP001357437">
    <property type="component" value="Unassembled WGS sequence"/>
</dbReference>
<dbReference type="Pfam" id="PF20441">
    <property type="entry name" value="TerL_nuclease"/>
    <property type="match status" value="1"/>
</dbReference>
<dbReference type="Proteomes" id="UP000222768">
    <property type="component" value="Unassembled WGS sequence"/>
</dbReference>
<gene>
    <name evidence="4" type="ORF">CRX53_07215</name>
    <name evidence="3" type="ORF">VOF76_19105</name>
</gene>
<evidence type="ECO:0000259" key="1">
    <source>
        <dbReference type="Pfam" id="PF03354"/>
    </source>
</evidence>
<dbReference type="InterPro" id="IPR046461">
    <property type="entry name" value="TerL_ATPase"/>
</dbReference>
<dbReference type="EMBL" id="PDLK01000002">
    <property type="protein sequence ID" value="PHH03774.1"/>
    <property type="molecule type" value="Genomic_DNA"/>
</dbReference>
<dbReference type="AlphaFoldDB" id="A0A855EPV2"/>
<reference evidence="4" key="1">
    <citation type="submission" date="2017-09" db="EMBL/GenBank/DDBJ databases">
        <title>FDA dAtabase for Regulatory Grade micrObial Sequences (FDA-ARGOS): Supporting development and validation of Infectious Disease Dx tests.</title>
        <authorList>
            <person name="Minogue T."/>
            <person name="Wolcott M."/>
            <person name="Wasieloski L."/>
            <person name="Aguilar W."/>
            <person name="Moore D."/>
            <person name="Tallon L.J."/>
            <person name="Sadzewicz L."/>
            <person name="Ott S."/>
            <person name="Zhao X."/>
            <person name="Nagaraj S."/>
            <person name="Vavikolanu K."/>
            <person name="Aluvathingal J."/>
            <person name="Nadendla S."/>
            <person name="Sichtig H."/>
        </authorList>
    </citation>
    <scope>NUCLEOTIDE SEQUENCE</scope>
    <source>
        <strain evidence="4">FDAARGOS_404</strain>
    </source>
</reference>
<evidence type="ECO:0000313" key="5">
    <source>
        <dbReference type="Proteomes" id="UP000222768"/>
    </source>
</evidence>
<comment type="caution">
    <text evidence="4">The sequence shown here is derived from an EMBL/GenBank/DDBJ whole genome shotgun (WGS) entry which is preliminary data.</text>
</comment>
<evidence type="ECO:0000259" key="2">
    <source>
        <dbReference type="Pfam" id="PF20441"/>
    </source>
</evidence>
<dbReference type="RefSeq" id="WP_032617621.1">
    <property type="nucleotide sequence ID" value="NZ_CBCYJT010000036.1"/>
</dbReference>
<feature type="domain" description="Terminase large subunit-like endonuclease" evidence="2">
    <location>
        <begin position="268"/>
        <end position="557"/>
    </location>
</feature>
<sequence>MTSKAYPNVNAANQYARDIVRGKTVACRYVIDACQRHLDDLAKEKTKKFLYRFDKDLAEKAAKFIQLLPHTKGEWAFKRMPITLEPWQLFIVCSAFGWVRKGSKLRRFREVYTEIPRKNGKSAISAGVALFCFTCDDEFGAEVYSGATTEKQAWEVFRPARLMCKRTPALCDAFGVEVNASNMNRPEDGARLEPLIGNPGDGASPSCAIVDEYHEHDTDALYTTMLTGMGARRQPLMWAITTAGYNIEGPCYDKRREVIEMLNGTVPNDELFGVIYTVDEGDDWTDPAVLRKANPNMGISVYSDFLLSQQKRAMNNARQANVFKTKHLNIWVSARAAYFNLVSWRNCEDETLTIEQFEGQPCYLSFDLARKLDMNSMVRIFTRDIDGRRHYYCVAPKFWVPYDTVYSTDTDHQRTAERFQKWVNSGHLDVTEGAEIDYRVILEEAKAVNRQNPVEESAIDPHGATNLSHHLADEGLSPITIVQNYTNMSDPMKELEAAIEAGRFHHDGHPILTWCISNVVGKHLPGNDDVVRPIKEHSENKIDGATALIMDIGRAMLPETRQDLNGFFENPIMVGF</sequence>
<dbReference type="PANTHER" id="PTHR41287">
    <property type="match status" value="1"/>
</dbReference>
<name>A0A855EPV2_9ENTR</name>
<keyword evidence="6" id="KW-1185">Reference proteome</keyword>
<protein>
    <submittedName>
        <fullName evidence="4">Terminase large subunit</fullName>
    </submittedName>
</protein>
<reference evidence="5" key="2">
    <citation type="submission" date="2017-09" db="EMBL/GenBank/DDBJ databases">
        <title>FDA dAtabase for Regulatory Grade micrObial Sequences (FDA-ARGOS): Supporting development and validation of Infectious Disease Dx tests.</title>
        <authorList>
            <person name="Minogue T."/>
            <person name="Wolcott M."/>
            <person name="Wasieloski L."/>
            <person name="Aguilar W."/>
            <person name="Moore D."/>
            <person name="Tallon L."/>
            <person name="Sadzewicz L."/>
            <person name="Ott S."/>
            <person name="Zhao X."/>
            <person name="Nagaraj S."/>
            <person name="Vavikolanu K."/>
            <person name="Aluvathingal J."/>
            <person name="Nadendla S."/>
            <person name="Sichtig H."/>
        </authorList>
    </citation>
    <scope>NUCLEOTIDE SEQUENCE [LARGE SCALE GENOMIC DNA]</scope>
    <source>
        <strain evidence="5">FDAARGOS_404</strain>
    </source>
</reference>
<dbReference type="InterPro" id="IPR005021">
    <property type="entry name" value="Terminase_largesu-like"/>
</dbReference>
<evidence type="ECO:0000313" key="4">
    <source>
        <dbReference type="EMBL" id="PHH03774.1"/>
    </source>
</evidence>
<organism evidence="4 5">
    <name type="scientific">Leclercia adecarboxylata</name>
    <dbReference type="NCBI Taxonomy" id="83655"/>
    <lineage>
        <taxon>Bacteria</taxon>
        <taxon>Pseudomonadati</taxon>
        <taxon>Pseudomonadota</taxon>
        <taxon>Gammaproteobacteria</taxon>
        <taxon>Enterobacterales</taxon>
        <taxon>Enterobacteriaceae</taxon>
        <taxon>Leclercia</taxon>
    </lineage>
</organism>
<dbReference type="InterPro" id="IPR027417">
    <property type="entry name" value="P-loop_NTPase"/>
</dbReference>
<feature type="domain" description="Terminase large subunit-like ATPase" evidence="1">
    <location>
        <begin position="86"/>
        <end position="256"/>
    </location>
</feature>
<evidence type="ECO:0000313" key="3">
    <source>
        <dbReference type="EMBL" id="MEC3938272.1"/>
    </source>
</evidence>
<evidence type="ECO:0000313" key="6">
    <source>
        <dbReference type="Proteomes" id="UP001357437"/>
    </source>
</evidence>
<dbReference type="EMBL" id="JAYMCU010000042">
    <property type="protein sequence ID" value="MEC3938272.1"/>
    <property type="molecule type" value="Genomic_DNA"/>
</dbReference>
<dbReference type="PANTHER" id="PTHR41287:SF1">
    <property type="entry name" value="PROTEIN YMFN"/>
    <property type="match status" value="1"/>
</dbReference>